<dbReference type="STRING" id="1121322.SAMN02745136_01516"/>
<reference evidence="1 2" key="1">
    <citation type="submission" date="2016-11" db="EMBL/GenBank/DDBJ databases">
        <authorList>
            <person name="Jaros S."/>
            <person name="Januszkiewicz K."/>
            <person name="Wedrychowicz H."/>
        </authorList>
    </citation>
    <scope>NUCLEOTIDE SEQUENCE [LARGE SCALE GENOMIC DNA]</scope>
    <source>
        <strain evidence="1 2">DSM 15929</strain>
    </source>
</reference>
<dbReference type="RefSeq" id="WP_073274418.1">
    <property type="nucleotide sequence ID" value="NZ_FRAC01000008.1"/>
</dbReference>
<dbReference type="Proteomes" id="UP000184386">
    <property type="component" value="Unassembled WGS sequence"/>
</dbReference>
<sequence length="67" mass="8445">MNEQRKVIMEHREVVTVPEIISRLYNRYQILGYKMGRKTMFAFWYYRKDNSKMIVYWEEGNIYEEIR</sequence>
<organism evidence="1 2">
    <name type="scientific">Anaerocolumna jejuensis DSM 15929</name>
    <dbReference type="NCBI Taxonomy" id="1121322"/>
    <lineage>
        <taxon>Bacteria</taxon>
        <taxon>Bacillati</taxon>
        <taxon>Bacillota</taxon>
        <taxon>Clostridia</taxon>
        <taxon>Lachnospirales</taxon>
        <taxon>Lachnospiraceae</taxon>
        <taxon>Anaerocolumna</taxon>
    </lineage>
</organism>
<proteinExistence type="predicted"/>
<protein>
    <submittedName>
        <fullName evidence="1">Uncharacterized protein</fullName>
    </submittedName>
</protein>
<dbReference type="EMBL" id="FRAC01000008">
    <property type="protein sequence ID" value="SHK00785.1"/>
    <property type="molecule type" value="Genomic_DNA"/>
</dbReference>
<evidence type="ECO:0000313" key="2">
    <source>
        <dbReference type="Proteomes" id="UP000184386"/>
    </source>
</evidence>
<evidence type="ECO:0000313" key="1">
    <source>
        <dbReference type="EMBL" id="SHK00785.1"/>
    </source>
</evidence>
<name>A0A1M6NYH9_9FIRM</name>
<accession>A0A1M6NYH9</accession>
<keyword evidence="2" id="KW-1185">Reference proteome</keyword>
<dbReference type="AlphaFoldDB" id="A0A1M6NYH9"/>
<gene>
    <name evidence="1" type="ORF">SAMN02745136_01516</name>
</gene>